<comment type="caution">
    <text evidence="18">The sequence shown here is derived from an EMBL/GenBank/DDBJ whole genome shotgun (WGS) entry which is preliminary data.</text>
</comment>
<comment type="function">
    <text evidence="4">Removal of H(2)O(2), oxidation of toxic reductants, biosynthesis and degradation of lignin, suberization, auxin catabolism, response to environmental stresses such as wounding, pathogen attack and oxidative stress. These functions might be dependent on each isozyme/isoform in each plant tissue.</text>
</comment>
<dbReference type="GO" id="GO:0006979">
    <property type="term" value="P:response to oxidative stress"/>
    <property type="evidence" value="ECO:0007669"/>
    <property type="project" value="InterPro"/>
</dbReference>
<dbReference type="PRINTS" id="PR00461">
    <property type="entry name" value="PLPEROXIDASE"/>
</dbReference>
<organism evidence="18 19">
    <name type="scientific">Crotalaria pallida</name>
    <name type="common">Smooth rattlebox</name>
    <name type="synonym">Crotalaria striata</name>
    <dbReference type="NCBI Taxonomy" id="3830"/>
    <lineage>
        <taxon>Eukaryota</taxon>
        <taxon>Viridiplantae</taxon>
        <taxon>Streptophyta</taxon>
        <taxon>Embryophyta</taxon>
        <taxon>Tracheophyta</taxon>
        <taxon>Spermatophyta</taxon>
        <taxon>Magnoliopsida</taxon>
        <taxon>eudicotyledons</taxon>
        <taxon>Gunneridae</taxon>
        <taxon>Pentapetalae</taxon>
        <taxon>rosids</taxon>
        <taxon>fabids</taxon>
        <taxon>Fabales</taxon>
        <taxon>Fabaceae</taxon>
        <taxon>Papilionoideae</taxon>
        <taxon>50 kb inversion clade</taxon>
        <taxon>genistoids sensu lato</taxon>
        <taxon>core genistoids</taxon>
        <taxon>Crotalarieae</taxon>
        <taxon>Crotalaria</taxon>
    </lineage>
</organism>
<dbReference type="Proteomes" id="UP001372338">
    <property type="component" value="Unassembled WGS sequence"/>
</dbReference>
<dbReference type="EC" id="1.11.1.7" evidence="5"/>
<dbReference type="InterPro" id="IPR002016">
    <property type="entry name" value="Haem_peroxidase"/>
</dbReference>
<evidence type="ECO:0000259" key="17">
    <source>
        <dbReference type="PROSITE" id="PS50873"/>
    </source>
</evidence>
<keyword evidence="12" id="KW-0408">Iron</keyword>
<sequence>MAALNLTLRGFEVIDKAKEALKLACPSTVLCDDIITLATRDSVALAERPRYPVATGRRDGLLANVNGTEILPGPNSRVFEALGPFIQKGLSLEDMVTLLGAGFAHCNFFRNRLPNDPTMDKALAAFLKGVLFIDQQLALDPASKPFVSLFAANSTTFQQRFANAVIKMGRIGVLVNEDGEIRKNCRVFNAGGS</sequence>
<evidence type="ECO:0000256" key="14">
    <source>
        <dbReference type="PIRSR" id="PIRSR600823-2"/>
    </source>
</evidence>
<evidence type="ECO:0000256" key="8">
    <source>
        <dbReference type="ARBA" id="ARBA00022617"/>
    </source>
</evidence>
<evidence type="ECO:0000256" key="1">
    <source>
        <dbReference type="ARBA" id="ARBA00000189"/>
    </source>
</evidence>
<dbReference type="GO" id="GO:0140825">
    <property type="term" value="F:lactoperoxidase activity"/>
    <property type="evidence" value="ECO:0007669"/>
    <property type="project" value="UniProtKB-EC"/>
</dbReference>
<feature type="domain" description="Plant heme peroxidase family profile" evidence="17">
    <location>
        <begin position="1"/>
        <end position="189"/>
    </location>
</feature>
<name>A0AAN9EAB6_CROPI</name>
<evidence type="ECO:0000256" key="3">
    <source>
        <dbReference type="ARBA" id="ARBA00001970"/>
    </source>
</evidence>
<dbReference type="InterPro" id="IPR000823">
    <property type="entry name" value="Peroxidase_pln"/>
</dbReference>
<gene>
    <name evidence="18" type="ORF">RIF29_33703</name>
</gene>
<dbReference type="GO" id="GO:0042744">
    <property type="term" value="P:hydrogen peroxide catabolic process"/>
    <property type="evidence" value="ECO:0007669"/>
    <property type="project" value="UniProtKB-KW"/>
</dbReference>
<feature type="binding site" evidence="14">
    <location>
        <position position="72"/>
    </location>
    <ligand>
        <name>substrate</name>
    </ligand>
</feature>
<keyword evidence="7" id="KW-0575">Peroxidase</keyword>
<dbReference type="Gene3D" id="1.10.420.10">
    <property type="entry name" value="Peroxidase, domain 2"/>
    <property type="match status" value="2"/>
</dbReference>
<evidence type="ECO:0000256" key="16">
    <source>
        <dbReference type="RuleBase" id="RU004241"/>
    </source>
</evidence>
<dbReference type="GO" id="GO:0020037">
    <property type="term" value="F:heme binding"/>
    <property type="evidence" value="ECO:0007669"/>
    <property type="project" value="InterPro"/>
</dbReference>
<evidence type="ECO:0000256" key="12">
    <source>
        <dbReference type="ARBA" id="ARBA00023004"/>
    </source>
</evidence>
<evidence type="ECO:0000256" key="15">
    <source>
        <dbReference type="PIRSR" id="PIRSR600823-5"/>
    </source>
</evidence>
<evidence type="ECO:0000313" key="19">
    <source>
        <dbReference type="Proteomes" id="UP001372338"/>
    </source>
</evidence>
<dbReference type="PANTHER" id="PTHR31517:SF59">
    <property type="entry name" value="PEROXIDASE"/>
    <property type="match status" value="1"/>
</dbReference>
<keyword evidence="10" id="KW-0106">Calcium</keyword>
<dbReference type="AlphaFoldDB" id="A0AAN9EAB6"/>
<accession>A0AAN9EAB6</accession>
<keyword evidence="6" id="KW-0964">Secreted</keyword>
<keyword evidence="19" id="KW-1185">Reference proteome</keyword>
<keyword evidence="15" id="KW-1015">Disulfide bond</keyword>
<evidence type="ECO:0000256" key="4">
    <source>
        <dbReference type="ARBA" id="ARBA00002322"/>
    </source>
</evidence>
<dbReference type="GO" id="GO:0046872">
    <property type="term" value="F:metal ion binding"/>
    <property type="evidence" value="ECO:0007669"/>
    <property type="project" value="UniProtKB-KW"/>
</dbReference>
<dbReference type="PANTHER" id="PTHR31517">
    <property type="match status" value="1"/>
</dbReference>
<dbReference type="Pfam" id="PF00141">
    <property type="entry name" value="peroxidase"/>
    <property type="match status" value="1"/>
</dbReference>
<evidence type="ECO:0000313" key="18">
    <source>
        <dbReference type="EMBL" id="KAK7250923.1"/>
    </source>
</evidence>
<keyword evidence="8" id="KW-0349">Heme</keyword>
<evidence type="ECO:0000256" key="10">
    <source>
        <dbReference type="ARBA" id="ARBA00022837"/>
    </source>
</evidence>
<keyword evidence="11" id="KW-0560">Oxidoreductase</keyword>
<dbReference type="Gene3D" id="1.10.520.10">
    <property type="match status" value="2"/>
</dbReference>
<evidence type="ECO:0000256" key="6">
    <source>
        <dbReference type="ARBA" id="ARBA00022525"/>
    </source>
</evidence>
<dbReference type="PROSITE" id="PS50873">
    <property type="entry name" value="PEROXIDASE_4"/>
    <property type="match status" value="1"/>
</dbReference>
<evidence type="ECO:0000256" key="9">
    <source>
        <dbReference type="ARBA" id="ARBA00022723"/>
    </source>
</evidence>
<dbReference type="InterPro" id="IPR010255">
    <property type="entry name" value="Haem_peroxidase_sf"/>
</dbReference>
<comment type="similarity">
    <text evidence="16">Belongs to the peroxidase family.</text>
</comment>
<comment type="cofactor">
    <cofactor evidence="3">
        <name>heme b</name>
        <dbReference type="ChEBI" id="CHEBI:60344"/>
    </cofactor>
</comment>
<proteinExistence type="inferred from homology"/>
<protein>
    <recommendedName>
        <fullName evidence="5">peroxidase</fullName>
        <ecNumber evidence="5">1.11.1.7</ecNumber>
    </recommendedName>
</protein>
<dbReference type="EMBL" id="JAYWIO010000007">
    <property type="protein sequence ID" value="KAK7250923.1"/>
    <property type="molecule type" value="Genomic_DNA"/>
</dbReference>
<dbReference type="SUPFAM" id="SSF48113">
    <property type="entry name" value="Heme-dependent peroxidases"/>
    <property type="match status" value="1"/>
</dbReference>
<evidence type="ECO:0000256" key="13">
    <source>
        <dbReference type="ARBA" id="ARBA00023324"/>
    </source>
</evidence>
<evidence type="ECO:0000256" key="2">
    <source>
        <dbReference type="ARBA" id="ARBA00001913"/>
    </source>
</evidence>
<evidence type="ECO:0000256" key="11">
    <source>
        <dbReference type="ARBA" id="ARBA00023002"/>
    </source>
</evidence>
<keyword evidence="13" id="KW-0376">Hydrogen peroxide</keyword>
<comment type="cofactor">
    <cofactor evidence="2">
        <name>Ca(2+)</name>
        <dbReference type="ChEBI" id="CHEBI:29108"/>
    </cofactor>
</comment>
<reference evidence="18 19" key="1">
    <citation type="submission" date="2024-01" db="EMBL/GenBank/DDBJ databases">
        <title>The genomes of 5 underutilized Papilionoideae crops provide insights into root nodulation and disease resistanc.</title>
        <authorList>
            <person name="Yuan L."/>
        </authorList>
    </citation>
    <scope>NUCLEOTIDE SEQUENCE [LARGE SCALE GENOMIC DNA]</scope>
    <source>
        <strain evidence="18">ZHUSHIDOU_FW_LH</strain>
        <tissue evidence="18">Leaf</tissue>
    </source>
</reference>
<feature type="disulfide bond" evidence="15">
    <location>
        <begin position="31"/>
        <end position="185"/>
    </location>
</feature>
<keyword evidence="9" id="KW-0479">Metal-binding</keyword>
<evidence type="ECO:0000256" key="5">
    <source>
        <dbReference type="ARBA" id="ARBA00012313"/>
    </source>
</evidence>
<evidence type="ECO:0000256" key="7">
    <source>
        <dbReference type="ARBA" id="ARBA00022559"/>
    </source>
</evidence>
<comment type="catalytic activity">
    <reaction evidence="1">
        <text>2 a phenolic donor + H2O2 = 2 a phenolic radical donor + 2 H2O</text>
        <dbReference type="Rhea" id="RHEA:56136"/>
        <dbReference type="ChEBI" id="CHEBI:15377"/>
        <dbReference type="ChEBI" id="CHEBI:16240"/>
        <dbReference type="ChEBI" id="CHEBI:139520"/>
        <dbReference type="ChEBI" id="CHEBI:139521"/>
        <dbReference type="EC" id="1.11.1.7"/>
    </reaction>
</comment>